<protein>
    <submittedName>
        <fullName evidence="2">(African queen) hypothetical protein</fullName>
    </submittedName>
</protein>
<accession>A0A8J2QVG2</accession>
<dbReference type="AlphaFoldDB" id="A0A8J2QVG2"/>
<evidence type="ECO:0000256" key="1">
    <source>
        <dbReference type="SAM" id="SignalP"/>
    </source>
</evidence>
<feature type="chain" id="PRO_5035178356" evidence="1">
    <location>
        <begin position="21"/>
        <end position="178"/>
    </location>
</feature>
<evidence type="ECO:0000313" key="3">
    <source>
        <dbReference type="Proteomes" id="UP000789524"/>
    </source>
</evidence>
<gene>
    <name evidence="2" type="ORF">DCHRY22_LOCUS6793</name>
</gene>
<comment type="caution">
    <text evidence="2">The sequence shown here is derived from an EMBL/GenBank/DDBJ whole genome shotgun (WGS) entry which is preliminary data.</text>
</comment>
<organism evidence="2 3">
    <name type="scientific">Danaus chrysippus</name>
    <name type="common">African queen</name>
    <dbReference type="NCBI Taxonomy" id="151541"/>
    <lineage>
        <taxon>Eukaryota</taxon>
        <taxon>Metazoa</taxon>
        <taxon>Ecdysozoa</taxon>
        <taxon>Arthropoda</taxon>
        <taxon>Hexapoda</taxon>
        <taxon>Insecta</taxon>
        <taxon>Pterygota</taxon>
        <taxon>Neoptera</taxon>
        <taxon>Endopterygota</taxon>
        <taxon>Lepidoptera</taxon>
        <taxon>Glossata</taxon>
        <taxon>Ditrysia</taxon>
        <taxon>Papilionoidea</taxon>
        <taxon>Nymphalidae</taxon>
        <taxon>Danainae</taxon>
        <taxon>Danaini</taxon>
        <taxon>Danaina</taxon>
        <taxon>Danaus</taxon>
        <taxon>Anosia</taxon>
    </lineage>
</organism>
<name>A0A8J2QVG2_9NEOP</name>
<sequence length="178" mass="19729">MFFCKILFVLLVATLGSTWSSEGVSDVNVDVHSQSDNLKATVGPGSVLQQQHLIQMMSAKPAPQSPSVVNYPAPEVNPYEGFSEGVFTVVDAYPQKYAYPKQYSEQYGTSYQQAVAVGSVLQQPVGQMVSANPAPQSPSVVFYPAPEVNPYEGRPFLTWLNRIFKWKLCVLSFFTRCY</sequence>
<keyword evidence="3" id="KW-1185">Reference proteome</keyword>
<keyword evidence="1" id="KW-0732">Signal</keyword>
<dbReference type="Proteomes" id="UP000789524">
    <property type="component" value="Unassembled WGS sequence"/>
</dbReference>
<proteinExistence type="predicted"/>
<reference evidence="2" key="1">
    <citation type="submission" date="2021-09" db="EMBL/GenBank/DDBJ databases">
        <authorList>
            <person name="Martin H S."/>
        </authorList>
    </citation>
    <scope>NUCLEOTIDE SEQUENCE</scope>
</reference>
<dbReference type="EMBL" id="CAKASE010000055">
    <property type="protein sequence ID" value="CAG9566071.1"/>
    <property type="molecule type" value="Genomic_DNA"/>
</dbReference>
<feature type="signal peptide" evidence="1">
    <location>
        <begin position="1"/>
        <end position="20"/>
    </location>
</feature>
<evidence type="ECO:0000313" key="2">
    <source>
        <dbReference type="EMBL" id="CAG9566071.1"/>
    </source>
</evidence>